<evidence type="ECO:0000313" key="9">
    <source>
        <dbReference type="Proteomes" id="UP001596266"/>
    </source>
</evidence>
<feature type="transmembrane region" description="Helical" evidence="6">
    <location>
        <begin position="259"/>
        <end position="286"/>
    </location>
</feature>
<comment type="caution">
    <text evidence="8">The sequence shown here is derived from an EMBL/GenBank/DDBJ whole genome shotgun (WGS) entry which is preliminary data.</text>
</comment>
<dbReference type="PANTHER" id="PTHR30294">
    <property type="entry name" value="MEMBRANE COMPONENT OF ABC TRANSPORTER YHHJ-RELATED"/>
    <property type="match status" value="1"/>
</dbReference>
<keyword evidence="2" id="KW-1003">Cell membrane</keyword>
<evidence type="ECO:0000256" key="2">
    <source>
        <dbReference type="ARBA" id="ARBA00022475"/>
    </source>
</evidence>
<dbReference type="RefSeq" id="WP_343886753.1">
    <property type="nucleotide sequence ID" value="NZ_BAAAKI010000024.1"/>
</dbReference>
<evidence type="ECO:0000259" key="7">
    <source>
        <dbReference type="Pfam" id="PF12698"/>
    </source>
</evidence>
<comment type="subcellular location">
    <subcellularLocation>
        <location evidence="1">Cell membrane</location>
        <topology evidence="1">Multi-pass membrane protein</topology>
    </subcellularLocation>
</comment>
<feature type="transmembrane region" description="Helical" evidence="6">
    <location>
        <begin position="23"/>
        <end position="45"/>
    </location>
</feature>
<accession>A0ABW1X599</accession>
<feature type="domain" description="ABC-2 type transporter transmembrane" evidence="7">
    <location>
        <begin position="24"/>
        <end position="362"/>
    </location>
</feature>
<evidence type="ECO:0000256" key="1">
    <source>
        <dbReference type="ARBA" id="ARBA00004651"/>
    </source>
</evidence>
<feature type="transmembrane region" description="Helical" evidence="6">
    <location>
        <begin position="222"/>
        <end position="247"/>
    </location>
</feature>
<dbReference type="EMBL" id="JBHSUA010000025">
    <property type="protein sequence ID" value="MFC6397939.1"/>
    <property type="molecule type" value="Genomic_DNA"/>
</dbReference>
<dbReference type="InterPro" id="IPR013525">
    <property type="entry name" value="ABC2_TM"/>
</dbReference>
<feature type="transmembrane region" description="Helical" evidence="6">
    <location>
        <begin position="340"/>
        <end position="362"/>
    </location>
</feature>
<feature type="transmembrane region" description="Helical" evidence="6">
    <location>
        <begin position="172"/>
        <end position="193"/>
    </location>
</feature>
<proteinExistence type="predicted"/>
<reference evidence="9" key="1">
    <citation type="journal article" date="2019" name="Int. J. Syst. Evol. Microbiol.">
        <title>The Global Catalogue of Microorganisms (GCM) 10K type strain sequencing project: providing services to taxonomists for standard genome sequencing and annotation.</title>
        <authorList>
            <consortium name="The Broad Institute Genomics Platform"/>
            <consortium name="The Broad Institute Genome Sequencing Center for Infectious Disease"/>
            <person name="Wu L."/>
            <person name="Ma J."/>
        </authorList>
    </citation>
    <scope>NUCLEOTIDE SEQUENCE [LARGE SCALE GENOMIC DNA]</scope>
    <source>
        <strain evidence="9">CGMCC 1.15277</strain>
    </source>
</reference>
<protein>
    <submittedName>
        <fullName evidence="8">ABC transporter permease</fullName>
    </submittedName>
</protein>
<keyword evidence="3 6" id="KW-0812">Transmembrane</keyword>
<keyword evidence="9" id="KW-1185">Reference proteome</keyword>
<keyword evidence="5 6" id="KW-0472">Membrane</keyword>
<name>A0ABW1X599_9ACTN</name>
<dbReference type="Pfam" id="PF12698">
    <property type="entry name" value="ABC2_membrane_3"/>
    <property type="match status" value="1"/>
</dbReference>
<dbReference type="Proteomes" id="UP001596266">
    <property type="component" value="Unassembled WGS sequence"/>
</dbReference>
<evidence type="ECO:0000256" key="3">
    <source>
        <dbReference type="ARBA" id="ARBA00022692"/>
    </source>
</evidence>
<evidence type="ECO:0000313" key="8">
    <source>
        <dbReference type="EMBL" id="MFC6397939.1"/>
    </source>
</evidence>
<keyword evidence="4 6" id="KW-1133">Transmembrane helix</keyword>
<evidence type="ECO:0000256" key="6">
    <source>
        <dbReference type="SAM" id="Phobius"/>
    </source>
</evidence>
<gene>
    <name evidence="8" type="ORF">ACFP57_13230</name>
</gene>
<feature type="transmembrane region" description="Helical" evidence="6">
    <location>
        <begin position="298"/>
        <end position="320"/>
    </location>
</feature>
<evidence type="ECO:0000256" key="5">
    <source>
        <dbReference type="ARBA" id="ARBA00023136"/>
    </source>
</evidence>
<evidence type="ECO:0000256" key="4">
    <source>
        <dbReference type="ARBA" id="ARBA00022989"/>
    </source>
</evidence>
<dbReference type="InterPro" id="IPR051449">
    <property type="entry name" value="ABC-2_transporter_component"/>
</dbReference>
<dbReference type="PANTHER" id="PTHR30294:SF29">
    <property type="entry name" value="MULTIDRUG ABC TRANSPORTER PERMEASE YBHS-RELATED"/>
    <property type="match status" value="1"/>
</dbReference>
<organism evidence="8 9">
    <name type="scientific">Luteococcus sanguinis</name>
    <dbReference type="NCBI Taxonomy" id="174038"/>
    <lineage>
        <taxon>Bacteria</taxon>
        <taxon>Bacillati</taxon>
        <taxon>Actinomycetota</taxon>
        <taxon>Actinomycetes</taxon>
        <taxon>Propionibacteriales</taxon>
        <taxon>Propionibacteriaceae</taxon>
        <taxon>Luteococcus</taxon>
    </lineage>
</organism>
<sequence length="388" mass="41921">MTTRNAWRIVAMREMLVKLTDKTFILGTLSTLVLVIVASLLGGFLSDRTTSVDLAVTDQAGMTLAQEVGRNAGEKTHVVPQQVADVAAAEKMLLDGDVDALLAKDASGAWQLTFKREPNDTLLATTQQVLQTNELTALADKAGTDLPTVMSRSVVQTKLLQSSQDQVMASRVLGFVFGMLFMMSALTYGMQIAQSVIEEKQSRIVEILTAAIPVRQLLAGKVIGNTVLAMGQMVLLSVVGLVGASFTQLGDMFTGMAGAVAWFLVFFLAGFLALACIWAAAGAMGTRNEDLQQTSQPLIWMLMIPYMAGFLATGTWRVILSYVPIVSSVLMPARIVAGGLAWWEPVLALLINLVFAALTILVGERIYRRALLQTQGRLSFKDAFQLAR</sequence>